<dbReference type="PANTHER" id="PTHR33877">
    <property type="entry name" value="SLL1193 PROTEIN"/>
    <property type="match status" value="1"/>
</dbReference>
<dbReference type="CDD" id="cd00085">
    <property type="entry name" value="HNHc"/>
    <property type="match status" value="1"/>
</dbReference>
<dbReference type="InterPro" id="IPR052892">
    <property type="entry name" value="NA-targeting_endonuclease"/>
</dbReference>
<sequence length="133" mass="14958">MVLAAVRRLVRDRAGHRCEYCRTRQSDEPFITYQTEHVIAIQHGGGDDESNLALACSHCNLHKGPNLSGIDPVTDAIEPLFHPRRQTWDDHFEFQGPVIAGRTPCGRATVRVLAMNAEARVDLRQEIQRSDAE</sequence>
<dbReference type="GO" id="GO:0004519">
    <property type="term" value="F:endonuclease activity"/>
    <property type="evidence" value="ECO:0007669"/>
    <property type="project" value="UniProtKB-KW"/>
</dbReference>
<dbReference type="InterPro" id="IPR002711">
    <property type="entry name" value="HNH"/>
</dbReference>
<dbReference type="InterPro" id="IPR003615">
    <property type="entry name" value="HNH_nuc"/>
</dbReference>
<accession>A0A2Z3H6B6</accession>
<proteinExistence type="predicted"/>
<dbReference type="GO" id="GO:0008270">
    <property type="term" value="F:zinc ion binding"/>
    <property type="evidence" value="ECO:0007669"/>
    <property type="project" value="InterPro"/>
</dbReference>
<name>A0A2Z3H6B6_9BACT</name>
<dbReference type="GO" id="GO:0003676">
    <property type="term" value="F:nucleic acid binding"/>
    <property type="evidence" value="ECO:0007669"/>
    <property type="project" value="InterPro"/>
</dbReference>
<protein>
    <submittedName>
        <fullName evidence="2">HNH endonuclease</fullName>
    </submittedName>
</protein>
<keyword evidence="2" id="KW-0378">Hydrolase</keyword>
<dbReference type="OrthoDB" id="9802901at2"/>
<dbReference type="PANTHER" id="PTHR33877:SF1">
    <property type="entry name" value="TYPE IV METHYL-DIRECTED RESTRICTION ENZYME ECOKMCRA"/>
    <property type="match status" value="1"/>
</dbReference>
<dbReference type="KEGG" id="gog:C1280_20710"/>
<dbReference type="RefSeq" id="WP_010044770.1">
    <property type="nucleotide sequence ID" value="NZ_CP025958.1"/>
</dbReference>
<keyword evidence="3" id="KW-1185">Reference proteome</keyword>
<reference evidence="2 3" key="1">
    <citation type="submission" date="2018-01" db="EMBL/GenBank/DDBJ databases">
        <title>G. obscuriglobus.</title>
        <authorList>
            <person name="Franke J."/>
            <person name="Blomberg W."/>
            <person name="Selmecki A."/>
        </authorList>
    </citation>
    <scope>NUCLEOTIDE SEQUENCE [LARGE SCALE GENOMIC DNA]</scope>
    <source>
        <strain evidence="2 3">DSM 5831</strain>
    </source>
</reference>
<dbReference type="AlphaFoldDB" id="A0A2Z3H6B6"/>
<dbReference type="SMART" id="SM00507">
    <property type="entry name" value="HNHc"/>
    <property type="match status" value="1"/>
</dbReference>
<evidence type="ECO:0000313" key="3">
    <source>
        <dbReference type="Proteomes" id="UP000245802"/>
    </source>
</evidence>
<keyword evidence="2" id="KW-0255">Endonuclease</keyword>
<dbReference type="EMBL" id="CP025958">
    <property type="protein sequence ID" value="AWM39167.1"/>
    <property type="molecule type" value="Genomic_DNA"/>
</dbReference>
<evidence type="ECO:0000313" key="2">
    <source>
        <dbReference type="EMBL" id="AWM39167.1"/>
    </source>
</evidence>
<keyword evidence="2" id="KW-0540">Nuclease</keyword>
<organism evidence="2 3">
    <name type="scientific">Gemmata obscuriglobus</name>
    <dbReference type="NCBI Taxonomy" id="114"/>
    <lineage>
        <taxon>Bacteria</taxon>
        <taxon>Pseudomonadati</taxon>
        <taxon>Planctomycetota</taxon>
        <taxon>Planctomycetia</taxon>
        <taxon>Gemmatales</taxon>
        <taxon>Gemmataceae</taxon>
        <taxon>Gemmata</taxon>
    </lineage>
</organism>
<evidence type="ECO:0000259" key="1">
    <source>
        <dbReference type="SMART" id="SM00507"/>
    </source>
</evidence>
<feature type="domain" description="HNH nuclease" evidence="1">
    <location>
        <begin position="5"/>
        <end position="61"/>
    </location>
</feature>
<dbReference type="Proteomes" id="UP000245802">
    <property type="component" value="Chromosome"/>
</dbReference>
<dbReference type="Pfam" id="PF01844">
    <property type="entry name" value="HNH"/>
    <property type="match status" value="1"/>
</dbReference>
<gene>
    <name evidence="2" type="ORF">C1280_20710</name>
</gene>
<dbReference type="Gene3D" id="1.10.30.50">
    <property type="match status" value="1"/>
</dbReference>